<evidence type="ECO:0000313" key="2">
    <source>
        <dbReference type="Proteomes" id="UP000028640"/>
    </source>
</evidence>
<comment type="caution">
    <text evidence="1">The sequence shown here is derived from an EMBL/GenBank/DDBJ whole genome shotgun (WGS) entry which is preliminary data.</text>
</comment>
<dbReference type="RefSeq" id="WP_034794898.1">
    <property type="nucleotide sequence ID" value="NZ_JMPJ01000069.1"/>
</dbReference>
<proteinExistence type="predicted"/>
<dbReference type="AlphaFoldDB" id="A0A085G3H9"/>
<protein>
    <recommendedName>
        <fullName evidence="3">Cysteine protease</fullName>
    </recommendedName>
</protein>
<evidence type="ECO:0008006" key="3">
    <source>
        <dbReference type="Google" id="ProtNLM"/>
    </source>
</evidence>
<reference evidence="1 2" key="1">
    <citation type="submission" date="2014-05" db="EMBL/GenBank/DDBJ databases">
        <title>ATOL: Assembling a taxonomically balanced genome-scale reconstruction of the evolutionary history of the Enterobacteriaceae.</title>
        <authorList>
            <person name="Plunkett G.III."/>
            <person name="Neeno-Eckwall E.C."/>
            <person name="Glasner J.D."/>
            <person name="Perna N.T."/>
        </authorList>
    </citation>
    <scope>NUCLEOTIDE SEQUENCE [LARGE SCALE GENOMIC DNA]</scope>
    <source>
        <strain evidence="1 2">ATCC 33852</strain>
    </source>
</reference>
<dbReference type="OrthoDB" id="6505114at2"/>
<evidence type="ECO:0000313" key="1">
    <source>
        <dbReference type="EMBL" id="KFC78274.1"/>
    </source>
</evidence>
<accession>A0A085G3H9</accession>
<dbReference type="STRING" id="910964.GEAM_3883"/>
<dbReference type="Proteomes" id="UP000028640">
    <property type="component" value="Unassembled WGS sequence"/>
</dbReference>
<organism evidence="1 2">
    <name type="scientific">Ewingella americana (strain ATCC 33852 / DSM 4580 / CCUG 14506 / JCM 5911 / LMG 7869 / NCTC 12157 / CDC 1468-78)</name>
    <dbReference type="NCBI Taxonomy" id="910964"/>
    <lineage>
        <taxon>Bacteria</taxon>
        <taxon>Pseudomonadati</taxon>
        <taxon>Pseudomonadota</taxon>
        <taxon>Gammaproteobacteria</taxon>
        <taxon>Enterobacterales</taxon>
        <taxon>Yersiniaceae</taxon>
        <taxon>Ewingella</taxon>
    </lineage>
</organism>
<dbReference type="GeneID" id="78383027"/>
<sequence length="188" mass="20079">MFQNYNLQQPDNSNSCGAYSLGALINARNLGTPANAPLGNTIYASVIQLQHDLTDYPDAFTNDTPLSLPSTLVTLAIQHGFNDGIQVMTTPALPVELDPLVAPQRALIGQSATVIASEAYLQGMVQAAGFYLVLVAGGTHWIALGRNAHGFYAYDPATGEHGVPTALVDNRLTFRTQDYIFAGILICL</sequence>
<dbReference type="eggNOG" id="ENOG50338H5">
    <property type="taxonomic scope" value="Bacteria"/>
</dbReference>
<name>A0A085G3H9_EWIA3</name>
<dbReference type="EMBL" id="JMPJ01000069">
    <property type="protein sequence ID" value="KFC78274.1"/>
    <property type="molecule type" value="Genomic_DNA"/>
</dbReference>
<gene>
    <name evidence="1" type="ORF">GEAM_3883</name>
</gene>
<keyword evidence="2" id="KW-1185">Reference proteome</keyword>